<accession>A0A1H4KPW2</accession>
<dbReference type="EMBL" id="FNSN01000003">
    <property type="protein sequence ID" value="SEB60135.1"/>
    <property type="molecule type" value="Genomic_DNA"/>
</dbReference>
<evidence type="ECO:0000256" key="4">
    <source>
        <dbReference type="ARBA" id="ARBA00022989"/>
    </source>
</evidence>
<reference evidence="8 9" key="1">
    <citation type="submission" date="2016-10" db="EMBL/GenBank/DDBJ databases">
        <authorList>
            <person name="de Groot N.N."/>
        </authorList>
    </citation>
    <scope>NUCLEOTIDE SEQUENCE [LARGE SCALE GENOMIC DNA]</scope>
    <source>
        <strain evidence="8 9">DSM 10495</strain>
    </source>
</reference>
<evidence type="ECO:0000256" key="7">
    <source>
        <dbReference type="SAM" id="Phobius"/>
    </source>
</evidence>
<keyword evidence="3 7" id="KW-0812">Transmembrane</keyword>
<feature type="transmembrane region" description="Helical" evidence="7">
    <location>
        <begin position="133"/>
        <end position="153"/>
    </location>
</feature>
<feature type="transmembrane region" description="Helical" evidence="7">
    <location>
        <begin position="263"/>
        <end position="285"/>
    </location>
</feature>
<comment type="subcellular location">
    <subcellularLocation>
        <location evidence="1">Membrane</location>
        <topology evidence="1">Multi-pass membrane protein</topology>
    </subcellularLocation>
</comment>
<proteinExistence type="predicted"/>
<sequence>MAADTPGHEPDRADQADEPHGAKKYLKALGPGLISGASDDDPSGIATYAQAGATYQASALWTVPATLPLMMAVQEICDRTALATGKSLGALAREKFSSRLRLLIAILLIALIIANVVNLAADTLAVGKGMEMLGAGPAFLWNLIAGAGIAFTLAKGSFATIERLFKWLCLALFAYVAVLFTVHADWGEILHGLLATRLHWDLSYWALIAAIFGTTISPYLFFWQSAHRVEDLKAESSDGDAAGLNERGPQDTKNKKRLARVDVFTGMAFSVLIMFAIIVATAATLGQSGTEIGSADDAAKALEPIAGPFAKLLFALGFIGSGILAIPVLAASGAAGLSGLLNKNWDLDSSPRKAPVFYTLVLVGAVVGTVLSLIFSNPIQLLVLSATINAIAAAPFLIITMLIARDRKLMGDQVNGRLSNTLGWLTVVVMTILGILGIIGTIFGA</sequence>
<dbReference type="RefSeq" id="WP_066216156.1">
    <property type="nucleotide sequence ID" value="NZ_FNSN01000003.1"/>
</dbReference>
<dbReference type="PANTHER" id="PTHR11706">
    <property type="entry name" value="SOLUTE CARRIER PROTEIN FAMILY 11 MEMBER"/>
    <property type="match status" value="1"/>
</dbReference>
<dbReference type="GO" id="GO:0005384">
    <property type="term" value="F:manganese ion transmembrane transporter activity"/>
    <property type="evidence" value="ECO:0007669"/>
    <property type="project" value="TreeGrafter"/>
</dbReference>
<dbReference type="GO" id="GO:0005886">
    <property type="term" value="C:plasma membrane"/>
    <property type="evidence" value="ECO:0007669"/>
    <property type="project" value="TreeGrafter"/>
</dbReference>
<feature type="transmembrane region" description="Helical" evidence="7">
    <location>
        <begin position="381"/>
        <end position="404"/>
    </location>
</feature>
<keyword evidence="9" id="KW-1185">Reference proteome</keyword>
<feature type="transmembrane region" description="Helical" evidence="7">
    <location>
        <begin position="165"/>
        <end position="184"/>
    </location>
</feature>
<evidence type="ECO:0000313" key="8">
    <source>
        <dbReference type="EMBL" id="SEB60135.1"/>
    </source>
</evidence>
<dbReference type="NCBIfam" id="NF037982">
    <property type="entry name" value="Nramp_1"/>
    <property type="match status" value="1"/>
</dbReference>
<dbReference type="GO" id="GO:0015086">
    <property type="term" value="F:cadmium ion transmembrane transporter activity"/>
    <property type="evidence" value="ECO:0007669"/>
    <property type="project" value="TreeGrafter"/>
</dbReference>
<evidence type="ECO:0000256" key="1">
    <source>
        <dbReference type="ARBA" id="ARBA00004141"/>
    </source>
</evidence>
<feature type="region of interest" description="Disordered" evidence="6">
    <location>
        <begin position="1"/>
        <end position="21"/>
    </location>
</feature>
<keyword evidence="4 7" id="KW-1133">Transmembrane helix</keyword>
<keyword evidence="2" id="KW-0813">Transport</keyword>
<evidence type="ECO:0000256" key="5">
    <source>
        <dbReference type="ARBA" id="ARBA00023136"/>
    </source>
</evidence>
<feature type="transmembrane region" description="Helical" evidence="7">
    <location>
        <begin position="424"/>
        <end position="443"/>
    </location>
</feature>
<keyword evidence="5 7" id="KW-0472">Membrane</keyword>
<dbReference type="Proteomes" id="UP000182652">
    <property type="component" value="Unassembled WGS sequence"/>
</dbReference>
<feature type="transmembrane region" description="Helical" evidence="7">
    <location>
        <begin position="312"/>
        <end position="335"/>
    </location>
</feature>
<feature type="transmembrane region" description="Helical" evidence="7">
    <location>
        <begin position="102"/>
        <end position="121"/>
    </location>
</feature>
<feature type="transmembrane region" description="Helical" evidence="7">
    <location>
        <begin position="204"/>
        <end position="223"/>
    </location>
</feature>
<dbReference type="STRING" id="156980.SAMN04489745_0733"/>
<name>A0A1H4KPW2_9MICC</name>
<dbReference type="AlphaFoldDB" id="A0A1H4KPW2"/>
<evidence type="ECO:0000256" key="6">
    <source>
        <dbReference type="SAM" id="MobiDB-lite"/>
    </source>
</evidence>
<evidence type="ECO:0000256" key="2">
    <source>
        <dbReference type="ARBA" id="ARBA00022448"/>
    </source>
</evidence>
<evidence type="ECO:0000256" key="3">
    <source>
        <dbReference type="ARBA" id="ARBA00022692"/>
    </source>
</evidence>
<protein>
    <submittedName>
        <fullName evidence="8">NRAMP (Natural resistance-associated macrophage protein) metal ion transporters</fullName>
    </submittedName>
</protein>
<dbReference type="GO" id="GO:0034755">
    <property type="term" value="P:iron ion transmembrane transport"/>
    <property type="evidence" value="ECO:0007669"/>
    <property type="project" value="TreeGrafter"/>
</dbReference>
<dbReference type="InterPro" id="IPR001046">
    <property type="entry name" value="NRAMP_fam"/>
</dbReference>
<organism evidence="8 9">
    <name type="scientific">Arthrobacter woluwensis</name>
    <dbReference type="NCBI Taxonomy" id="156980"/>
    <lineage>
        <taxon>Bacteria</taxon>
        <taxon>Bacillati</taxon>
        <taxon>Actinomycetota</taxon>
        <taxon>Actinomycetes</taxon>
        <taxon>Micrococcales</taxon>
        <taxon>Micrococcaceae</taxon>
        <taxon>Arthrobacter</taxon>
    </lineage>
</organism>
<dbReference type="PANTHER" id="PTHR11706:SF33">
    <property type="entry name" value="NATURAL RESISTANCE-ASSOCIATED MACROPHAGE PROTEIN 2"/>
    <property type="match status" value="1"/>
</dbReference>
<evidence type="ECO:0000313" key="9">
    <source>
        <dbReference type="Proteomes" id="UP000182652"/>
    </source>
</evidence>
<dbReference type="Pfam" id="PF01566">
    <property type="entry name" value="Nramp"/>
    <property type="match status" value="1"/>
</dbReference>
<feature type="transmembrane region" description="Helical" evidence="7">
    <location>
        <begin position="356"/>
        <end position="375"/>
    </location>
</feature>
<gene>
    <name evidence="8" type="ORF">SAMN04489745_0733</name>
</gene>